<gene>
    <name evidence="2" type="ORF">K491DRAFT_630243</name>
</gene>
<evidence type="ECO:0000313" key="2">
    <source>
        <dbReference type="EMBL" id="KAF2655371.1"/>
    </source>
</evidence>
<feature type="compositionally biased region" description="Basic residues" evidence="1">
    <location>
        <begin position="579"/>
        <end position="593"/>
    </location>
</feature>
<feature type="compositionally biased region" description="Polar residues" evidence="1">
    <location>
        <begin position="446"/>
        <end position="460"/>
    </location>
</feature>
<feature type="region of interest" description="Disordered" evidence="1">
    <location>
        <begin position="476"/>
        <end position="513"/>
    </location>
</feature>
<proteinExistence type="predicted"/>
<feature type="region of interest" description="Disordered" evidence="1">
    <location>
        <begin position="770"/>
        <end position="822"/>
    </location>
</feature>
<dbReference type="OrthoDB" id="5374844at2759"/>
<dbReference type="AlphaFoldDB" id="A0A6A6T816"/>
<feature type="compositionally biased region" description="Polar residues" evidence="1">
    <location>
        <begin position="1096"/>
        <end position="1106"/>
    </location>
</feature>
<name>A0A6A6T816_9PLEO</name>
<feature type="region of interest" description="Disordered" evidence="1">
    <location>
        <begin position="1019"/>
        <end position="1046"/>
    </location>
</feature>
<feature type="compositionally biased region" description="Low complexity" evidence="1">
    <location>
        <begin position="1079"/>
        <end position="1095"/>
    </location>
</feature>
<feature type="compositionally biased region" description="Polar residues" evidence="1">
    <location>
        <begin position="796"/>
        <end position="819"/>
    </location>
</feature>
<keyword evidence="3" id="KW-1185">Reference proteome</keyword>
<feature type="region of interest" description="Disordered" evidence="1">
    <location>
        <begin position="716"/>
        <end position="756"/>
    </location>
</feature>
<feature type="compositionally biased region" description="Basic and acidic residues" evidence="1">
    <location>
        <begin position="645"/>
        <end position="660"/>
    </location>
</feature>
<feature type="compositionally biased region" description="Polar residues" evidence="1">
    <location>
        <begin position="662"/>
        <end position="671"/>
    </location>
</feature>
<dbReference type="EMBL" id="MU004350">
    <property type="protein sequence ID" value="KAF2655371.1"/>
    <property type="molecule type" value="Genomic_DNA"/>
</dbReference>
<dbReference type="Proteomes" id="UP000799324">
    <property type="component" value="Unassembled WGS sequence"/>
</dbReference>
<evidence type="ECO:0000313" key="3">
    <source>
        <dbReference type="Proteomes" id="UP000799324"/>
    </source>
</evidence>
<accession>A0A6A6T816</accession>
<sequence length="1212" mass="132560">MPAEELESVLSKSDSTTLHERLSKFVSNNESFTADNLAAVAGQYLHAFCDHQRSATDRRWIGLALRKIIEGNPQFADEVNKGVQDVSQVGQVLLHRSEAEETRIVAGIVIREALKCGVKFASCWESDKIPNSIPHFPQDDGETWMQEFQKFLDCFDDLKMVHPNTDPAILYPIAIVARDGYKWRDSDNIIPVVLIQNGMLTVIIPDQRMRNINFVDVPLTHIDDAKLRKSSLHNSQALETDQEPWDLALTLKPGKWTYRVNVNLHWGAELTIIFKSLQDAEEAKVCIWETKNKSSRPRMSSSKGMITIPSLNGTNERAPVDKQKPGETSAQASKENHRANSVEPLINFSSDVLTTTRQEENNIESPEDQQRARMDAAPRSDLGQNSASLDGAESSAGESKTSLDNCGLSAASASRVNARLPSAPAAKGLNPQSSAPALARSKDKGTMNSAVHSETPQSRGGANRVGYKQSVTRNAFSQPHAASRPVHAGEGRSSGLRKPSKALKRRADPASEDAMEDVWAIPNDTRSSIMRRQRRTVVQKVDYNETSSESSEDHSSVSDYMEPISKKRQRLSTNSAPKQRLKSPRHVKVPVTKRKTDVKRTGNTKLQQSISPDKHGIISSLVSSARPSRKIEHTRTAGGAVQPGDGHERSQSPTMERAETETPPTRNSRVVSSEAHILHALADGELAVDEGVHAPSPARSGGTKQAPGIINETRHETILESTTPVVSAPQGTSRTKHPRKRPASTPGPSTPPAKRTRYDQYTIDGFVVEPDTVTQHPTTMAPPRRVRDPPSPCVEATQSRRSSADLRTQTGHSKTNDSTEGFVEEPEVILPLPTPSRQLGVPTSGVSVNNDHTPQHQLVEYEHVFGSADVEILSSNSKPLPGHPEAESAAISGHANVLEIDLEMEMGEYETAKSNPFLQGVPSRKVASFVRRLTEDSFETNDVDASPSLSRARALSKLGRDDPPTNFTATVTNTQPVPELQTTVKVTRVNEHTNNAYVKKPDSPKHAEVTVNAKYTTPVQKRTGTAPRKAVVAAPQLPPHPVLDADEDMDADQTLVADAEDLPPLRKASPVNFRSSPPTAHLASSNHSSTSAGSTPPSERASSMPTEDTEDAEWEASLQPHQRALGDQLLRISKRVLRHVVDHETAVDDIANVFASDGEHLLDEFVQRHSGEYEMLEKGVQARKAGMRNELLGVAKNVAGEMQRYKGGGRGV</sequence>
<feature type="compositionally biased region" description="Polar residues" evidence="1">
    <location>
        <begin position="297"/>
        <end position="315"/>
    </location>
</feature>
<feature type="compositionally biased region" description="Polar residues" evidence="1">
    <location>
        <begin position="719"/>
        <end position="733"/>
    </location>
</feature>
<feature type="region of interest" description="Disordered" evidence="1">
    <location>
        <begin position="541"/>
        <end position="671"/>
    </location>
</feature>
<feature type="compositionally biased region" description="Polar residues" evidence="1">
    <location>
        <begin position="347"/>
        <end position="356"/>
    </location>
</feature>
<feature type="compositionally biased region" description="Basic and acidic residues" evidence="1">
    <location>
        <begin position="368"/>
        <end position="378"/>
    </location>
</feature>
<organism evidence="2 3">
    <name type="scientific">Lophiostoma macrostomum CBS 122681</name>
    <dbReference type="NCBI Taxonomy" id="1314788"/>
    <lineage>
        <taxon>Eukaryota</taxon>
        <taxon>Fungi</taxon>
        <taxon>Dikarya</taxon>
        <taxon>Ascomycota</taxon>
        <taxon>Pezizomycotina</taxon>
        <taxon>Dothideomycetes</taxon>
        <taxon>Pleosporomycetidae</taxon>
        <taxon>Pleosporales</taxon>
        <taxon>Lophiostomataceae</taxon>
        <taxon>Lophiostoma</taxon>
    </lineage>
</organism>
<evidence type="ECO:0000256" key="1">
    <source>
        <dbReference type="SAM" id="MobiDB-lite"/>
    </source>
</evidence>
<feature type="region of interest" description="Disordered" evidence="1">
    <location>
        <begin position="1060"/>
        <end position="1115"/>
    </location>
</feature>
<feature type="region of interest" description="Disordered" evidence="1">
    <location>
        <begin position="423"/>
        <end position="464"/>
    </location>
</feature>
<reference evidence="2" key="1">
    <citation type="journal article" date="2020" name="Stud. Mycol.">
        <title>101 Dothideomycetes genomes: a test case for predicting lifestyles and emergence of pathogens.</title>
        <authorList>
            <person name="Haridas S."/>
            <person name="Albert R."/>
            <person name="Binder M."/>
            <person name="Bloem J."/>
            <person name="Labutti K."/>
            <person name="Salamov A."/>
            <person name="Andreopoulos B."/>
            <person name="Baker S."/>
            <person name="Barry K."/>
            <person name="Bills G."/>
            <person name="Bluhm B."/>
            <person name="Cannon C."/>
            <person name="Castanera R."/>
            <person name="Culley D."/>
            <person name="Daum C."/>
            <person name="Ezra D."/>
            <person name="Gonzalez J."/>
            <person name="Henrissat B."/>
            <person name="Kuo A."/>
            <person name="Liang C."/>
            <person name="Lipzen A."/>
            <person name="Lutzoni F."/>
            <person name="Magnuson J."/>
            <person name="Mondo S."/>
            <person name="Nolan M."/>
            <person name="Ohm R."/>
            <person name="Pangilinan J."/>
            <person name="Park H.-J."/>
            <person name="Ramirez L."/>
            <person name="Alfaro M."/>
            <person name="Sun H."/>
            <person name="Tritt A."/>
            <person name="Yoshinaga Y."/>
            <person name="Zwiers L.-H."/>
            <person name="Turgeon B."/>
            <person name="Goodwin S."/>
            <person name="Spatafora J."/>
            <person name="Crous P."/>
            <person name="Grigoriev I."/>
        </authorList>
    </citation>
    <scope>NUCLEOTIDE SEQUENCE</scope>
    <source>
        <strain evidence="2">CBS 122681</strain>
    </source>
</reference>
<feature type="region of interest" description="Disordered" evidence="1">
    <location>
        <begin position="292"/>
        <end position="405"/>
    </location>
</feature>
<feature type="compositionally biased region" description="Polar residues" evidence="1">
    <location>
        <begin position="601"/>
        <end position="611"/>
    </location>
</feature>
<protein>
    <submittedName>
        <fullName evidence="2">Uncharacterized protein</fullName>
    </submittedName>
</protein>